<evidence type="ECO:0000313" key="3">
    <source>
        <dbReference type="Proteomes" id="UP000244336"/>
    </source>
</evidence>
<dbReference type="EMBL" id="CM009750">
    <property type="protein sequence ID" value="PUZ68885.1"/>
    <property type="molecule type" value="Genomic_DNA"/>
</dbReference>
<dbReference type="AlphaFoldDB" id="A0A2T7EM29"/>
<organism evidence="2 3">
    <name type="scientific">Panicum hallii var. hallii</name>
    <dbReference type="NCBI Taxonomy" id="1504633"/>
    <lineage>
        <taxon>Eukaryota</taxon>
        <taxon>Viridiplantae</taxon>
        <taxon>Streptophyta</taxon>
        <taxon>Embryophyta</taxon>
        <taxon>Tracheophyta</taxon>
        <taxon>Spermatophyta</taxon>
        <taxon>Magnoliopsida</taxon>
        <taxon>Liliopsida</taxon>
        <taxon>Poales</taxon>
        <taxon>Poaceae</taxon>
        <taxon>PACMAD clade</taxon>
        <taxon>Panicoideae</taxon>
        <taxon>Panicodae</taxon>
        <taxon>Paniceae</taxon>
        <taxon>Panicinae</taxon>
        <taxon>Panicum</taxon>
        <taxon>Panicum sect. Panicum</taxon>
    </lineage>
</organism>
<dbReference type="Gramene" id="PUZ68885">
    <property type="protein sequence ID" value="PUZ68885"/>
    <property type="gene ID" value="GQ55_2G064300"/>
</dbReference>
<evidence type="ECO:0008006" key="4">
    <source>
        <dbReference type="Google" id="ProtNLM"/>
    </source>
</evidence>
<protein>
    <recommendedName>
        <fullName evidence="4">Secreted protein</fullName>
    </recommendedName>
</protein>
<gene>
    <name evidence="2" type="ORF">GQ55_2G064300</name>
</gene>
<sequence length="86" mass="9815">MSRFRWPFCPCLPCRLFFFLSAKTFAGEAVTRSGTTVACAREFVPPFPFFFFPVMRPLNTSACSLQHRHHQVASRTTVRGIIATKE</sequence>
<keyword evidence="3" id="KW-1185">Reference proteome</keyword>
<keyword evidence="1" id="KW-0732">Signal</keyword>
<evidence type="ECO:0000313" key="2">
    <source>
        <dbReference type="EMBL" id="PUZ68885.1"/>
    </source>
</evidence>
<evidence type="ECO:0000256" key="1">
    <source>
        <dbReference type="SAM" id="SignalP"/>
    </source>
</evidence>
<proteinExistence type="predicted"/>
<accession>A0A2T7EM29</accession>
<reference evidence="2 3" key="1">
    <citation type="submission" date="2018-04" db="EMBL/GenBank/DDBJ databases">
        <title>WGS assembly of Panicum hallii var. hallii HAL2.</title>
        <authorList>
            <person name="Lovell J."/>
            <person name="Jenkins J."/>
            <person name="Lowry D."/>
            <person name="Mamidi S."/>
            <person name="Sreedasyam A."/>
            <person name="Weng X."/>
            <person name="Barry K."/>
            <person name="Bonette J."/>
            <person name="Campitelli B."/>
            <person name="Daum C."/>
            <person name="Gordon S."/>
            <person name="Gould B."/>
            <person name="Lipzen A."/>
            <person name="MacQueen A."/>
            <person name="Palacio-Mejia J."/>
            <person name="Plott C."/>
            <person name="Shakirov E."/>
            <person name="Shu S."/>
            <person name="Yoshinaga Y."/>
            <person name="Zane M."/>
            <person name="Rokhsar D."/>
            <person name="Grimwood J."/>
            <person name="Schmutz J."/>
            <person name="Juenger T."/>
        </authorList>
    </citation>
    <scope>NUCLEOTIDE SEQUENCE [LARGE SCALE GENOMIC DNA]</scope>
    <source>
        <strain evidence="3">cv. HAL2</strain>
    </source>
</reference>
<feature type="chain" id="PRO_5015607858" description="Secreted protein" evidence="1">
    <location>
        <begin position="27"/>
        <end position="86"/>
    </location>
</feature>
<name>A0A2T7EM29_9POAL</name>
<feature type="signal peptide" evidence="1">
    <location>
        <begin position="1"/>
        <end position="26"/>
    </location>
</feature>
<dbReference type="Proteomes" id="UP000244336">
    <property type="component" value="Chromosome 2"/>
</dbReference>